<comment type="caution">
    <text evidence="4">The sequence shown here is derived from an EMBL/GenBank/DDBJ whole genome shotgun (WGS) entry which is preliminary data.</text>
</comment>
<name>A0AAV9XAN4_9PEZI</name>
<dbReference type="InterPro" id="IPR027417">
    <property type="entry name" value="P-loop_NTPase"/>
</dbReference>
<gene>
    <name evidence="4" type="ORF">TWF694_009381</name>
</gene>
<organism evidence="4 5">
    <name type="scientific">Orbilia ellipsospora</name>
    <dbReference type="NCBI Taxonomy" id="2528407"/>
    <lineage>
        <taxon>Eukaryota</taxon>
        <taxon>Fungi</taxon>
        <taxon>Dikarya</taxon>
        <taxon>Ascomycota</taxon>
        <taxon>Pezizomycotina</taxon>
        <taxon>Orbiliomycetes</taxon>
        <taxon>Orbiliales</taxon>
        <taxon>Orbiliaceae</taxon>
        <taxon>Orbilia</taxon>
    </lineage>
</organism>
<dbReference type="Pfam" id="PF17100">
    <property type="entry name" value="NACHT_N"/>
    <property type="match status" value="1"/>
</dbReference>
<dbReference type="PANTHER" id="PTHR10039">
    <property type="entry name" value="AMELOGENIN"/>
    <property type="match status" value="1"/>
</dbReference>
<feature type="compositionally biased region" description="Low complexity" evidence="2">
    <location>
        <begin position="69"/>
        <end position="80"/>
    </location>
</feature>
<reference evidence="4 5" key="1">
    <citation type="submission" date="2019-10" db="EMBL/GenBank/DDBJ databases">
        <authorList>
            <person name="Palmer J.M."/>
        </authorList>
    </citation>
    <scope>NUCLEOTIDE SEQUENCE [LARGE SCALE GENOMIC DNA]</scope>
    <source>
        <strain evidence="4 5">TWF694</strain>
    </source>
</reference>
<feature type="compositionally biased region" description="Basic residues" evidence="2">
    <location>
        <begin position="16"/>
        <end position="27"/>
    </location>
</feature>
<evidence type="ECO:0000256" key="2">
    <source>
        <dbReference type="SAM" id="MobiDB-lite"/>
    </source>
</evidence>
<dbReference type="InterPro" id="IPR031359">
    <property type="entry name" value="NACHT_N"/>
</dbReference>
<dbReference type="SUPFAM" id="SSF52540">
    <property type="entry name" value="P-loop containing nucleoside triphosphate hydrolases"/>
    <property type="match status" value="1"/>
</dbReference>
<dbReference type="Proteomes" id="UP001365542">
    <property type="component" value="Unassembled WGS sequence"/>
</dbReference>
<evidence type="ECO:0000313" key="4">
    <source>
        <dbReference type="EMBL" id="KAK6539135.1"/>
    </source>
</evidence>
<dbReference type="InterPro" id="IPR056884">
    <property type="entry name" value="NPHP3-like_N"/>
</dbReference>
<dbReference type="Gene3D" id="3.40.50.300">
    <property type="entry name" value="P-loop containing nucleotide triphosphate hydrolases"/>
    <property type="match status" value="1"/>
</dbReference>
<keyword evidence="5" id="KW-1185">Reference proteome</keyword>
<dbReference type="EMBL" id="JAVHJO010000006">
    <property type="protein sequence ID" value="KAK6539135.1"/>
    <property type="molecule type" value="Genomic_DNA"/>
</dbReference>
<feature type="compositionally biased region" description="Low complexity" evidence="2">
    <location>
        <begin position="95"/>
        <end position="107"/>
    </location>
</feature>
<dbReference type="PANTHER" id="PTHR10039:SF15">
    <property type="entry name" value="NACHT DOMAIN-CONTAINING PROTEIN"/>
    <property type="match status" value="1"/>
</dbReference>
<keyword evidence="1" id="KW-0677">Repeat</keyword>
<sequence length="1376" mass="155143">MKSWKDRLLPSLQSKPKNKNKQASHSRSRSDHSTRAVIPSTSIPVIGIGSPALLPDTISSSQIASIQGSSSEYIPRSSISTPNPSNASLRSCEPSSSQGSSTVSGASDLSANEPPEPHLVSTGKSVKTPCLPPTLWEQAVEKLSPKHKSLAKKLLEPAHVANAEDRVLEAAKVAQDEARKNAWTISWGENRNIIVRDLMDKTIAWIRKFKEVGDVIVQFDPVHAALPWAGVRFLLEVVSSSVENREAVAVGIEKITWLMARYRAYEKLYLGLGLGHQDALEKSLVQLYSCILTFLIEGMSLSEDFWKKLTMSISATNPFVDLLGSIETAEKDVSADLSVMQTQKAELATAHLSNKMLELETLVQDFEQPIARIDDSLSIILEHIDIERRGNVLMWLSPIDHQQQHQNICEGITDGTCTWLHREPNFLNWRKSSCSSTFWLKGDPGCGKTMLTSSVIQLLSEHRSRLKSHESIAYFYCEAKKGDAATTNPNSIINSILKQLAASREGPIQPPVMAKYLEKLASGNTTGQPTFTEAANMISDLTKTQFYPEIIIVIDALDECDAQKRHILVKFLKGLLTTAKSLVKIFVSSRPHERDLNNQLNPSDCYLINLEDNAEDIARFIDAQMKEYIEESLFLPEEPDDVREQMSAKVAFELKKKSHGMFLWARLQLEDIKSLESESLVEDCLLRLPRDLSETYHKMCYQIAEKGPNAIKIAKAAFQWILGTVRPLHPSELLEAVMEYTGIKLHLPVLLDICRNLLVTETREKEVPKGSRWINVRVEKIRFIHLSIVEFLEASSNIFPEIIDGSFKRQNCLNWVAIQCLDFLLEEKSVLLSPEEICKAWWQSENDKEALKSSNGGPYEALNDHKGAVASKAHFAAYVWAFWGLQIRESQDEGDQIHQQLKKLLGTHTTPSPLLKRLATYSEQLAEYFTKHNSWDVLIDGIFQTQFLGLHMFQPGVSGDLRSANGLISPLFLAIHLELVGYVLWLSEREGPLQKYKTICDSGLPMLCVSSGYPKRKVLRRKMLDNLSRIPGLVITHTDTMDMVYLFEGDRWNPEDRNYLFLTIFRDWQFFAIHPFHFARLIIICQSSNSKDVINEVMSIITNPQNFPNLIDEPFGGEEEQFTRESLVAFLFSSTGYLAERVWRNHSDFNDPYGQYPLIISLILFCTKFSVVRYFCEHFKKNMEALGDWGSIIHAGLWSCCMFERQFDEKLNMIKLASECDMSLEIKHPITKQTPLEFMCGFKDQDESGDCLRALLEAGAIITPNACLSIVINGNSEGEKAFTERGVDVRTTAEKQFEKFKEILRTGSVSAIKQMVDEGLQLQIIASKLQSYANGVSADSQEYALLNEVLKHMAPQAEKRISQFFDGQTKGIGTKI</sequence>
<feature type="region of interest" description="Disordered" evidence="2">
    <location>
        <begin position="69"/>
        <end position="126"/>
    </location>
</feature>
<evidence type="ECO:0000256" key="1">
    <source>
        <dbReference type="ARBA" id="ARBA00022737"/>
    </source>
</evidence>
<proteinExistence type="predicted"/>
<feature type="region of interest" description="Disordered" evidence="2">
    <location>
        <begin position="1"/>
        <end position="51"/>
    </location>
</feature>
<evidence type="ECO:0000259" key="3">
    <source>
        <dbReference type="PROSITE" id="PS50837"/>
    </source>
</evidence>
<dbReference type="PROSITE" id="PS50837">
    <property type="entry name" value="NACHT"/>
    <property type="match status" value="1"/>
</dbReference>
<accession>A0AAV9XAN4</accession>
<feature type="domain" description="NACHT" evidence="3">
    <location>
        <begin position="436"/>
        <end position="591"/>
    </location>
</feature>
<evidence type="ECO:0000313" key="5">
    <source>
        <dbReference type="Proteomes" id="UP001365542"/>
    </source>
</evidence>
<protein>
    <recommendedName>
        <fullName evidence="3">NACHT domain-containing protein</fullName>
    </recommendedName>
</protein>
<dbReference type="Pfam" id="PF24883">
    <property type="entry name" value="NPHP3_N"/>
    <property type="match status" value="1"/>
</dbReference>
<dbReference type="InterPro" id="IPR007111">
    <property type="entry name" value="NACHT_NTPase"/>
</dbReference>